<comment type="caution">
    <text evidence="1">The sequence shown here is derived from an EMBL/GenBank/DDBJ whole genome shotgun (WGS) entry which is preliminary data.</text>
</comment>
<gene>
    <name evidence="1" type="ORF">ACFOYW_08085</name>
</gene>
<evidence type="ECO:0000313" key="2">
    <source>
        <dbReference type="Proteomes" id="UP001595900"/>
    </source>
</evidence>
<reference evidence="2" key="1">
    <citation type="journal article" date="2019" name="Int. J. Syst. Evol. Microbiol.">
        <title>The Global Catalogue of Microorganisms (GCM) 10K type strain sequencing project: providing services to taxonomists for standard genome sequencing and annotation.</title>
        <authorList>
            <consortium name="The Broad Institute Genomics Platform"/>
            <consortium name="The Broad Institute Genome Sequencing Center for Infectious Disease"/>
            <person name="Wu L."/>
            <person name="Ma J."/>
        </authorList>
    </citation>
    <scope>NUCLEOTIDE SEQUENCE [LARGE SCALE GENOMIC DNA]</scope>
    <source>
        <strain evidence="2">CGMCC 1.10363</strain>
    </source>
</reference>
<protein>
    <submittedName>
        <fullName evidence="1">Uncharacterized protein</fullName>
    </submittedName>
</protein>
<proteinExistence type="predicted"/>
<dbReference type="Proteomes" id="UP001595900">
    <property type="component" value="Unassembled WGS sequence"/>
</dbReference>
<keyword evidence="2" id="KW-1185">Reference proteome</keyword>
<dbReference type="EMBL" id="JBHSCN010000005">
    <property type="protein sequence ID" value="MFC4243330.1"/>
    <property type="molecule type" value="Genomic_DNA"/>
</dbReference>
<name>A0ABV8Q4N8_9MICO</name>
<organism evidence="1 2">
    <name type="scientific">Gryllotalpicola reticulitermitis</name>
    <dbReference type="NCBI Taxonomy" id="1184153"/>
    <lineage>
        <taxon>Bacteria</taxon>
        <taxon>Bacillati</taxon>
        <taxon>Actinomycetota</taxon>
        <taxon>Actinomycetes</taxon>
        <taxon>Micrococcales</taxon>
        <taxon>Microbacteriaceae</taxon>
        <taxon>Gryllotalpicola</taxon>
    </lineage>
</organism>
<dbReference type="RefSeq" id="WP_390228351.1">
    <property type="nucleotide sequence ID" value="NZ_JBHSCN010000005.1"/>
</dbReference>
<accession>A0ABV8Q4N8</accession>
<sequence>MNNARGQSSLGLVKAVHCEFYVGSRSGGSIGVICDCELGTDHTYAEWVARLGEGKYNGSGDPADIHAVRAARDAEQGVVC</sequence>
<evidence type="ECO:0000313" key="1">
    <source>
        <dbReference type="EMBL" id="MFC4243330.1"/>
    </source>
</evidence>